<sequence>MGMYEIYREYIAAIMELEISMMKSAAKAVSNSRDHADIRVLEHIIDDGYRHVTMIRELTELLGPAREERRGI</sequence>
<proteinExistence type="predicted"/>
<protein>
    <recommendedName>
        <fullName evidence="2">DUF2383 domain-containing protein</fullName>
    </recommendedName>
</protein>
<evidence type="ECO:0008006" key="2">
    <source>
        <dbReference type="Google" id="ProtNLM"/>
    </source>
</evidence>
<gene>
    <name evidence="1" type="ORF">ENN50_06490</name>
</gene>
<reference evidence="1" key="1">
    <citation type="journal article" date="2020" name="mSystems">
        <title>Genome- and Community-Level Interaction Insights into Carbon Utilization and Element Cycling Functions of Hydrothermarchaeota in Hydrothermal Sediment.</title>
        <authorList>
            <person name="Zhou Z."/>
            <person name="Liu Y."/>
            <person name="Xu W."/>
            <person name="Pan J."/>
            <person name="Luo Z.H."/>
            <person name="Li M."/>
        </authorList>
    </citation>
    <scope>NUCLEOTIDE SEQUENCE [LARGE SCALE GENOMIC DNA]</scope>
    <source>
        <strain evidence="1">SpSt-1181</strain>
    </source>
</reference>
<organism evidence="1">
    <name type="scientific">Prosthecochloris aestuarii</name>
    <dbReference type="NCBI Taxonomy" id="1102"/>
    <lineage>
        <taxon>Bacteria</taxon>
        <taxon>Pseudomonadati</taxon>
        <taxon>Chlorobiota</taxon>
        <taxon>Chlorobiia</taxon>
        <taxon>Chlorobiales</taxon>
        <taxon>Chlorobiaceae</taxon>
        <taxon>Prosthecochloris</taxon>
    </lineage>
</organism>
<accession>A0A831WVN1</accession>
<comment type="caution">
    <text evidence="1">The sequence shown here is derived from an EMBL/GenBank/DDBJ whole genome shotgun (WGS) entry which is preliminary data.</text>
</comment>
<dbReference type="Proteomes" id="UP000886335">
    <property type="component" value="Unassembled WGS sequence"/>
</dbReference>
<dbReference type="EMBL" id="DSBW01000142">
    <property type="protein sequence ID" value="HED31314.1"/>
    <property type="molecule type" value="Genomic_DNA"/>
</dbReference>
<name>A0A831WVN1_PROAE</name>
<dbReference type="AlphaFoldDB" id="A0A831WVN1"/>
<evidence type="ECO:0000313" key="1">
    <source>
        <dbReference type="EMBL" id="HED31314.1"/>
    </source>
</evidence>